<dbReference type="AlphaFoldDB" id="A0A0E2Z177"/>
<sequence>MPETARARSNKGKERNAEGRGNGSPRPHVEAGPRLDPLAGLLNLQRMAGNHAVNQLLAGAVGGNESLQGVGVERKPNFNGMSAFAQAPVTVQKKLKVSSPGDGYEQEADRIADRVMAMPARQRASSVTPRIQRLSGEANGRTDVVPDSVKQTLASPGKPLDSATRSLFEPRFGHDFSQVRVHTDTLAAESAKAVNAQAYTVGDHVVFGQRKYKPRSLGGLRLLAHELTHVVQQGHSRSLVQLQPALNVAPANDQIRREFVRDTIKFLEGSASYYQSPNVPIDRALFDRVIDGWYAAVVNQERIIDNDLGGDRALKADLRAAYISAIRVLISRAAAALGKSEAELYSENSGRIPLWAWQTPHHMEQFISTPIPEGRVADKLTGAVNFSTNGFDVSIMPDALDPALGNHAETRQNIQGGRINYQRQSRRGRRIVTNFNGPGTPAVTIQTFYGRGVTAASPSDYGRGTTPEDIAGGRVTPRSTSLGLHEGSHGLDYIDFLETNPAPQFTGAVGMTEAQFRAAIRQYQRDLRDYANRMEEFSTRRTDCVGTTIDQFDQANGAAGAQVIIQCGP</sequence>
<dbReference type="OrthoDB" id="5797410at2"/>
<dbReference type="HOGENOM" id="CLU_478837_0_0_6"/>
<comment type="caution">
    <text evidence="3">The sequence shown here is derived from an EMBL/GenBank/DDBJ whole genome shotgun (WGS) entry which is preliminary data.</text>
</comment>
<dbReference type="Pfam" id="PF13699">
    <property type="entry name" value="eCIS_core"/>
    <property type="match status" value="1"/>
</dbReference>
<proteinExistence type="predicted"/>
<dbReference type="InterPro" id="IPR025295">
    <property type="entry name" value="eCIS_core_dom"/>
</dbReference>
<reference evidence="3 4" key="1">
    <citation type="submission" date="2014-07" db="EMBL/GenBank/DDBJ databases">
        <title>Comparative analysis of Nitrosococcus oceani genome inventories of strains from Pacific and Atlantic gyres.</title>
        <authorList>
            <person name="Lim C.K."/>
            <person name="Wang L."/>
            <person name="Sayavedra-Soto L.A."/>
            <person name="Klotz M.G."/>
        </authorList>
    </citation>
    <scope>NUCLEOTIDE SEQUENCE [LARGE SCALE GENOMIC DNA]</scope>
    <source>
        <strain evidence="3 4">C-27</strain>
    </source>
</reference>
<organism evidence="3 4">
    <name type="scientific">Nitrosococcus oceani C-27</name>
    <dbReference type="NCBI Taxonomy" id="314279"/>
    <lineage>
        <taxon>Bacteria</taxon>
        <taxon>Pseudomonadati</taxon>
        <taxon>Pseudomonadota</taxon>
        <taxon>Gammaproteobacteria</taxon>
        <taxon>Chromatiales</taxon>
        <taxon>Chromatiaceae</taxon>
        <taxon>Nitrosococcus</taxon>
    </lineage>
</organism>
<feature type="region of interest" description="Disordered" evidence="1">
    <location>
        <begin position="456"/>
        <end position="475"/>
    </location>
</feature>
<evidence type="ECO:0000313" key="4">
    <source>
        <dbReference type="Proteomes" id="UP000028839"/>
    </source>
</evidence>
<dbReference type="EMBL" id="JPGN01000060">
    <property type="protein sequence ID" value="KFI19254.1"/>
    <property type="molecule type" value="Genomic_DNA"/>
</dbReference>
<evidence type="ECO:0000256" key="1">
    <source>
        <dbReference type="SAM" id="MobiDB-lite"/>
    </source>
</evidence>
<evidence type="ECO:0000313" key="3">
    <source>
        <dbReference type="EMBL" id="KFI19254.1"/>
    </source>
</evidence>
<dbReference type="Proteomes" id="UP000028839">
    <property type="component" value="Unassembled WGS sequence"/>
</dbReference>
<feature type="domain" description="eCIS core" evidence="2">
    <location>
        <begin position="159"/>
        <end position="235"/>
    </location>
</feature>
<protein>
    <recommendedName>
        <fullName evidence="2">eCIS core domain-containing protein</fullName>
    </recommendedName>
</protein>
<gene>
    <name evidence="3" type="ORF">IB75_09900</name>
</gene>
<accession>A0A0E2Z177</accession>
<evidence type="ECO:0000259" key="2">
    <source>
        <dbReference type="Pfam" id="PF13699"/>
    </source>
</evidence>
<name>A0A0E2Z177_9GAMM</name>
<feature type="region of interest" description="Disordered" evidence="1">
    <location>
        <begin position="1"/>
        <end position="34"/>
    </location>
</feature>